<dbReference type="HOGENOM" id="CLU_2912867_0_0_9"/>
<dbReference type="GeneID" id="93643290"/>
<evidence type="ECO:0000313" key="2">
    <source>
        <dbReference type="EMBL" id="AJI24647.1"/>
    </source>
</evidence>
<evidence type="ECO:0000256" key="1">
    <source>
        <dbReference type="SAM" id="Phobius"/>
    </source>
</evidence>
<keyword evidence="1" id="KW-0812">Transmembrane</keyword>
<keyword evidence="1" id="KW-0472">Membrane</keyword>
<proteinExistence type="predicted"/>
<evidence type="ECO:0000313" key="3">
    <source>
        <dbReference type="Proteomes" id="UP000031829"/>
    </source>
</evidence>
<accession>A0A0B6AU18</accession>
<dbReference type="RefSeq" id="WP_013083625.1">
    <property type="nucleotide sequence ID" value="NZ_BCVB01000011.1"/>
</dbReference>
<protein>
    <recommendedName>
        <fullName evidence="4">DUF4083 domain-containing protein</fullName>
    </recommendedName>
</protein>
<dbReference type="EMBL" id="CP009920">
    <property type="protein sequence ID" value="AJI24647.1"/>
    <property type="molecule type" value="Genomic_DNA"/>
</dbReference>
<dbReference type="Pfam" id="PF13314">
    <property type="entry name" value="DUF4083"/>
    <property type="match status" value="1"/>
</dbReference>
<reference evidence="2 3" key="1">
    <citation type="journal article" date="2015" name="Genome Announc.">
        <title>Complete genome sequences for 35 biothreat assay-relevant bacillus species.</title>
        <authorList>
            <person name="Johnson S.L."/>
            <person name="Daligault H.E."/>
            <person name="Davenport K.W."/>
            <person name="Jaissle J."/>
            <person name="Frey K.G."/>
            <person name="Ladner J.T."/>
            <person name="Broomall S.M."/>
            <person name="Bishop-Lilly K.A."/>
            <person name="Bruce D.C."/>
            <person name="Gibbons H.S."/>
            <person name="Coyne S.R."/>
            <person name="Lo C.C."/>
            <person name="Meincke L."/>
            <person name="Munk A.C."/>
            <person name="Koroleva G.I."/>
            <person name="Rosenzweig C.N."/>
            <person name="Palacios G.F."/>
            <person name="Redden C.L."/>
            <person name="Minogue T.D."/>
            <person name="Chain P.S."/>
        </authorList>
    </citation>
    <scope>NUCLEOTIDE SEQUENCE [LARGE SCALE GENOMIC DNA]</scope>
    <source>
        <strain evidence="3">ATCC 14581 / DSM 32 / JCM 2506 / NBRC 15308 / NCIMB 9376 / NCTC 10342 / NRRL B-14308 / VKM B-512</strain>
    </source>
</reference>
<name>A0A0B6AU18_PRIM2</name>
<evidence type="ECO:0008006" key="4">
    <source>
        <dbReference type="Google" id="ProtNLM"/>
    </source>
</evidence>
<gene>
    <name evidence="2" type="ORF">BG04_5341</name>
</gene>
<feature type="transmembrane region" description="Helical" evidence="1">
    <location>
        <begin position="12"/>
        <end position="35"/>
    </location>
</feature>
<dbReference type="AlphaFoldDB" id="A0A0B6AU18"/>
<sequence length="61" mass="6969">MVNIGDMIFQILMLLILIGIAGVIIAFIIGLKRLIQKQGANEKRLQRMEQKLDDMLKNKES</sequence>
<keyword evidence="1" id="KW-1133">Transmembrane helix</keyword>
<organism evidence="2 3">
    <name type="scientific">Priestia megaterium (strain ATCC 14581 / DSM 32 / CCUG 1817 / JCM 2506 / NBRC 15308 / NCIMB 9376 / NCTC 10342 / NRRL B-14308 / VKM B-512 / Ford 19)</name>
    <name type="common">Bacillus megaterium</name>
    <dbReference type="NCBI Taxonomy" id="1348623"/>
    <lineage>
        <taxon>Bacteria</taxon>
        <taxon>Bacillati</taxon>
        <taxon>Bacillota</taxon>
        <taxon>Bacilli</taxon>
        <taxon>Bacillales</taxon>
        <taxon>Bacillaceae</taxon>
        <taxon>Priestia</taxon>
    </lineage>
</organism>
<dbReference type="Proteomes" id="UP000031829">
    <property type="component" value="Chromosome"/>
</dbReference>
<dbReference type="KEGG" id="bmeg:BG04_5341"/>
<dbReference type="InterPro" id="IPR025143">
    <property type="entry name" value="DUF4083"/>
</dbReference>